<dbReference type="EMBL" id="FMIH01000090">
    <property type="protein sequence ID" value="SCL82229.1"/>
    <property type="molecule type" value="Genomic_DNA"/>
</dbReference>
<dbReference type="AlphaFoldDB" id="A0A1D3L6G2"/>
<name>A0A1D3L6G2_PLABE</name>
<evidence type="ECO:0000313" key="2">
    <source>
        <dbReference type="EMBL" id="SCL82229.1"/>
    </source>
</evidence>
<keyword evidence="1" id="KW-0812">Transmembrane</keyword>
<dbReference type="InterPro" id="IPR006477">
    <property type="entry name" value="Yir_bir_cir"/>
</dbReference>
<keyword evidence="1" id="KW-1133">Transmembrane helix</keyword>
<protein>
    <submittedName>
        <fullName evidence="2">Plasmodium variant antigen protein Cir/Yir/Bir, putative</fullName>
    </submittedName>
</protein>
<reference evidence="2 3" key="1">
    <citation type="submission" date="2016-08" db="EMBL/GenBank/DDBJ databases">
        <authorList>
            <consortium name="Pathogen Informatics"/>
        </authorList>
    </citation>
    <scope>NUCLEOTIDE SEQUENCE [LARGE SCALE GENOMIC DNA]</scope>
    <source>
        <strain evidence="2 3">SP11 RLL</strain>
    </source>
</reference>
<dbReference type="Proteomes" id="UP000219974">
    <property type="component" value="Unassembled WGS sequence"/>
</dbReference>
<keyword evidence="1" id="KW-0472">Membrane</keyword>
<evidence type="ECO:0000256" key="1">
    <source>
        <dbReference type="SAM" id="Phobius"/>
    </source>
</evidence>
<sequence>MNDSICLKFDVLREHLPDDLDKTGKIEFKKITNFNKYCPNGDCNSELDKITIGFLWLLEECYSAFKYKSHNKNNTNAFFLYMISWFSYKLKQNSEHSSTIINDFYNQHVKNSGKYNRFITDAYTIGDLKDFMDERNDFLNINIEDMSKFYDAFKILCNMYGNVAKNRTSDILLNNANDFVKTYIELNNKYNNNGAPHSKILSVLLTDYNNLKNGHTDFPSITAIEQKQHHAQSSGDNYGQSSEIISAQTSEVTSSNSLIGNKLFTVLSVFGAIAFFLGISYKYSLSGFRKRAQKQYLREKIKNIKKRMNHSYMIRRE</sequence>
<dbReference type="Pfam" id="PF06022">
    <property type="entry name" value="Cir_Bir_Yir"/>
    <property type="match status" value="1"/>
</dbReference>
<dbReference type="VEuPathDB" id="PlasmoDB:PBANKA_1246700"/>
<accession>A0A1D3L6G2</accession>
<evidence type="ECO:0000313" key="3">
    <source>
        <dbReference type="Proteomes" id="UP000219974"/>
    </source>
</evidence>
<dbReference type="NCBIfam" id="TIGR01590">
    <property type="entry name" value="yir-bir-cir_Pla"/>
    <property type="match status" value="1"/>
</dbReference>
<gene>
    <name evidence="2" type="ORF">PBSP11RLL_000498400</name>
</gene>
<feature type="transmembrane region" description="Helical" evidence="1">
    <location>
        <begin position="263"/>
        <end position="281"/>
    </location>
</feature>
<proteinExistence type="predicted"/>
<organism evidence="2 3">
    <name type="scientific">Plasmodium berghei</name>
    <dbReference type="NCBI Taxonomy" id="5821"/>
    <lineage>
        <taxon>Eukaryota</taxon>
        <taxon>Sar</taxon>
        <taxon>Alveolata</taxon>
        <taxon>Apicomplexa</taxon>
        <taxon>Aconoidasida</taxon>
        <taxon>Haemosporida</taxon>
        <taxon>Plasmodiidae</taxon>
        <taxon>Plasmodium</taxon>
        <taxon>Plasmodium (Vinckeia)</taxon>
    </lineage>
</organism>